<feature type="transmembrane region" description="Helical" evidence="4">
    <location>
        <begin position="375"/>
        <end position="396"/>
    </location>
</feature>
<feature type="transmembrane region" description="Helical" evidence="4">
    <location>
        <begin position="133"/>
        <end position="156"/>
    </location>
</feature>
<dbReference type="PATRIC" id="fig|706587.4.peg.4806"/>
<evidence type="ECO:0000256" key="4">
    <source>
        <dbReference type="SAM" id="Phobius"/>
    </source>
</evidence>
<dbReference type="AlphaFoldDB" id="I4CBD4"/>
<evidence type="ECO:0000256" key="1">
    <source>
        <dbReference type="ARBA" id="ARBA00022692"/>
    </source>
</evidence>
<dbReference type="Pfam" id="PF07690">
    <property type="entry name" value="MFS_1"/>
    <property type="match status" value="1"/>
</dbReference>
<feature type="transmembrane region" description="Helical" evidence="4">
    <location>
        <begin position="281"/>
        <end position="301"/>
    </location>
</feature>
<evidence type="ECO:0000259" key="5">
    <source>
        <dbReference type="PROSITE" id="PS50850"/>
    </source>
</evidence>
<dbReference type="OrthoDB" id="9793415at2"/>
<dbReference type="InterPro" id="IPR050327">
    <property type="entry name" value="Proton-linked_MCT"/>
</dbReference>
<feature type="transmembrane region" description="Helical" evidence="4">
    <location>
        <begin position="101"/>
        <end position="121"/>
    </location>
</feature>
<name>I4CBD4_DESTA</name>
<sequence>MQEQKRGIIAIVACSACIFWTGAFVFGFPGVMAPYWQQTLQVGRGAIGNILFFNLAAVGVFMFLVGRWQEKVGPRRMITIGVIAAGLDIFAAAYASNLISLYVWSFVLGAASCFIYIPSLTVVQKWFPMHRGLVAGIVNFTFGASAAIMAPVFGILFESLGYFQMIALLAAVALIAGTVAAQFTDGPSRSPSMAQMHAAGPNLPLVGRSLTVNEAVRTRSFWFLWLTCALQGAAGIAMITLSTAFGLAKGWSLESAVLILTAFNVTNGVGRFTGGFLSDIFGRNLTMSVTFLAAGICYLVLPYCNWLSLAVFLASAIGLGFGTLLGASAPLVTDCFGIKHFGAIFGLIFTAYGFLAGPIGPSLSGYLLDFTKGDFVVVFGYLGAFCVVSSILVSFVKPPTPASPPHTSA</sequence>
<feature type="transmembrane region" description="Helical" evidence="4">
    <location>
        <begin position="77"/>
        <end position="95"/>
    </location>
</feature>
<accession>I4CBD4</accession>
<organism evidence="6 7">
    <name type="scientific">Desulfomonile tiedjei (strain ATCC 49306 / DSM 6799 / DCB-1)</name>
    <dbReference type="NCBI Taxonomy" id="706587"/>
    <lineage>
        <taxon>Bacteria</taxon>
        <taxon>Pseudomonadati</taxon>
        <taxon>Thermodesulfobacteriota</taxon>
        <taxon>Desulfomonilia</taxon>
        <taxon>Desulfomonilales</taxon>
        <taxon>Desulfomonilaceae</taxon>
        <taxon>Desulfomonile</taxon>
    </lineage>
</organism>
<dbReference type="InterPro" id="IPR011701">
    <property type="entry name" value="MFS"/>
</dbReference>
<dbReference type="Gene3D" id="1.20.1250.20">
    <property type="entry name" value="MFS general substrate transporter like domains"/>
    <property type="match status" value="2"/>
</dbReference>
<dbReference type="PROSITE" id="PS50850">
    <property type="entry name" value="MFS"/>
    <property type="match status" value="1"/>
</dbReference>
<proteinExistence type="predicted"/>
<feature type="transmembrane region" description="Helical" evidence="4">
    <location>
        <begin position="7"/>
        <end position="26"/>
    </location>
</feature>
<dbReference type="SUPFAM" id="SSF103473">
    <property type="entry name" value="MFS general substrate transporter"/>
    <property type="match status" value="1"/>
</dbReference>
<protein>
    <submittedName>
        <fullName evidence="6">Sugar phosphate permease</fullName>
    </submittedName>
</protein>
<evidence type="ECO:0000256" key="2">
    <source>
        <dbReference type="ARBA" id="ARBA00022989"/>
    </source>
</evidence>
<dbReference type="KEGG" id="dti:Desti_4239"/>
<dbReference type="PANTHER" id="PTHR11360">
    <property type="entry name" value="MONOCARBOXYLATE TRANSPORTER"/>
    <property type="match status" value="1"/>
</dbReference>
<keyword evidence="1 4" id="KW-0812">Transmembrane</keyword>
<evidence type="ECO:0000256" key="3">
    <source>
        <dbReference type="ARBA" id="ARBA00023136"/>
    </source>
</evidence>
<dbReference type="PANTHER" id="PTHR11360:SF304">
    <property type="entry name" value="MFS DOMAIN-CONTAINING PROTEIN"/>
    <property type="match status" value="1"/>
</dbReference>
<gene>
    <name evidence="6" type="ordered locus">Desti_4239</name>
</gene>
<dbReference type="InterPro" id="IPR036259">
    <property type="entry name" value="MFS_trans_sf"/>
</dbReference>
<evidence type="ECO:0000313" key="6">
    <source>
        <dbReference type="EMBL" id="AFM26875.1"/>
    </source>
</evidence>
<feature type="transmembrane region" description="Helical" evidence="4">
    <location>
        <begin position="162"/>
        <end position="183"/>
    </location>
</feature>
<dbReference type="STRING" id="706587.Desti_4239"/>
<feature type="domain" description="Major facilitator superfamily (MFS) profile" evidence="5">
    <location>
        <begin position="8"/>
        <end position="401"/>
    </location>
</feature>
<keyword evidence="7" id="KW-1185">Reference proteome</keyword>
<keyword evidence="2 4" id="KW-1133">Transmembrane helix</keyword>
<feature type="transmembrane region" description="Helical" evidence="4">
    <location>
        <begin position="46"/>
        <end position="65"/>
    </location>
</feature>
<dbReference type="HOGENOM" id="CLU_001265_59_9_7"/>
<feature type="transmembrane region" description="Helical" evidence="4">
    <location>
        <begin position="307"/>
        <end position="329"/>
    </location>
</feature>
<dbReference type="InterPro" id="IPR020846">
    <property type="entry name" value="MFS_dom"/>
</dbReference>
<evidence type="ECO:0000313" key="7">
    <source>
        <dbReference type="Proteomes" id="UP000006055"/>
    </source>
</evidence>
<feature type="transmembrane region" description="Helical" evidence="4">
    <location>
        <begin position="222"/>
        <end position="245"/>
    </location>
</feature>
<feature type="transmembrane region" description="Helical" evidence="4">
    <location>
        <begin position="341"/>
        <end position="363"/>
    </location>
</feature>
<dbReference type="GO" id="GO:0022857">
    <property type="term" value="F:transmembrane transporter activity"/>
    <property type="evidence" value="ECO:0007669"/>
    <property type="project" value="InterPro"/>
</dbReference>
<dbReference type="Proteomes" id="UP000006055">
    <property type="component" value="Chromosome"/>
</dbReference>
<reference evidence="7" key="1">
    <citation type="submission" date="2012-06" db="EMBL/GenBank/DDBJ databases">
        <title>Complete sequence of chromosome of Desulfomonile tiedjei DSM 6799.</title>
        <authorList>
            <person name="Lucas S."/>
            <person name="Copeland A."/>
            <person name="Lapidus A."/>
            <person name="Glavina del Rio T."/>
            <person name="Dalin E."/>
            <person name="Tice H."/>
            <person name="Bruce D."/>
            <person name="Goodwin L."/>
            <person name="Pitluck S."/>
            <person name="Peters L."/>
            <person name="Ovchinnikova G."/>
            <person name="Zeytun A."/>
            <person name="Lu M."/>
            <person name="Kyrpides N."/>
            <person name="Mavromatis K."/>
            <person name="Ivanova N."/>
            <person name="Brettin T."/>
            <person name="Detter J.C."/>
            <person name="Han C."/>
            <person name="Larimer F."/>
            <person name="Land M."/>
            <person name="Hauser L."/>
            <person name="Markowitz V."/>
            <person name="Cheng J.-F."/>
            <person name="Hugenholtz P."/>
            <person name="Woyke T."/>
            <person name="Wu D."/>
            <person name="Spring S."/>
            <person name="Schroeder M."/>
            <person name="Brambilla E."/>
            <person name="Klenk H.-P."/>
            <person name="Eisen J.A."/>
        </authorList>
    </citation>
    <scope>NUCLEOTIDE SEQUENCE [LARGE SCALE GENOMIC DNA]</scope>
    <source>
        <strain evidence="7">ATCC 49306 / DSM 6799 / DCB-1</strain>
    </source>
</reference>
<dbReference type="EMBL" id="CP003360">
    <property type="protein sequence ID" value="AFM26875.1"/>
    <property type="molecule type" value="Genomic_DNA"/>
</dbReference>
<dbReference type="eggNOG" id="COG2271">
    <property type="taxonomic scope" value="Bacteria"/>
</dbReference>
<dbReference type="RefSeq" id="WP_014811995.1">
    <property type="nucleotide sequence ID" value="NC_018025.1"/>
</dbReference>
<keyword evidence="3 4" id="KW-0472">Membrane</keyword>